<accession>A0A1X1EH67</accession>
<dbReference type="Gene3D" id="3.50.50.60">
    <property type="entry name" value="FAD/NAD(P)-binding domain"/>
    <property type="match status" value="1"/>
</dbReference>
<dbReference type="Gene3D" id="3.30.9.10">
    <property type="entry name" value="D-Amino Acid Oxidase, subunit A, domain 2"/>
    <property type="match status" value="1"/>
</dbReference>
<dbReference type="SUPFAM" id="SSF51905">
    <property type="entry name" value="FAD/NAD(P)-binding domain"/>
    <property type="match status" value="1"/>
</dbReference>
<dbReference type="GO" id="GO:0016491">
    <property type="term" value="F:oxidoreductase activity"/>
    <property type="evidence" value="ECO:0007669"/>
    <property type="project" value="UniProtKB-KW"/>
</dbReference>
<dbReference type="RefSeq" id="WP_084881207.1">
    <property type="nucleotide sequence ID" value="NZ_JAGGMY010000004.1"/>
</dbReference>
<gene>
    <name evidence="3" type="ORF">HA50_27845</name>
</gene>
<dbReference type="Proteomes" id="UP000193749">
    <property type="component" value="Unassembled WGS sequence"/>
</dbReference>
<organism evidence="3 4">
    <name type="scientific">Pantoea cypripedii</name>
    <name type="common">Pectobacterium cypripedii</name>
    <name type="synonym">Erwinia cypripedii</name>
    <dbReference type="NCBI Taxonomy" id="55209"/>
    <lineage>
        <taxon>Bacteria</taxon>
        <taxon>Pseudomonadati</taxon>
        <taxon>Pseudomonadota</taxon>
        <taxon>Gammaproteobacteria</taxon>
        <taxon>Enterobacterales</taxon>
        <taxon>Erwiniaceae</taxon>
        <taxon>Pantoea</taxon>
    </lineage>
</organism>
<dbReference type="InterPro" id="IPR036188">
    <property type="entry name" value="FAD/NAD-bd_sf"/>
</dbReference>
<sequence>MTAQKIAVIGGGVIGMAVARALALQGTQVTIFEQQHIGAGTSSTSFAWLNSNGKQPESYHQLNVLSMEEHVKLQLSHPSALRWLETCGTWEWASEAGQAELQQRATRLQSIGYPAREVTLGELQREIPELRSTAVSGSLWHFPAESLLYPAIYLARLWADARAAGAILYQHCQVTDVQESASQVSLQLDNGERWQGDRLVVATGRWSAEFLTHLGLQLALTDASQPNKIGCSFLARTAPQPLSLGTNLISPQLNVRPDGGGRLLLQALDLDDQADPAAPPATDSDVARQMQARYRELFDDAGSLQIEQIVVGQRARPADGLPALGFVTPHQRVYLAVMHSGMTLSPLIGRLVAEELISDSSSALLTDFRPQRLLGKTAADFPTPVHYFPAAQ</sequence>
<reference evidence="3 4" key="1">
    <citation type="journal article" date="2017" name="Antonie Van Leeuwenhoek">
        <title>Phylogenomic resolution of the bacterial genus Pantoea and its relationship with Erwinia and Tatumella.</title>
        <authorList>
            <person name="Palmer M."/>
            <person name="Steenkamp E.T."/>
            <person name="Coetzee M.P."/>
            <person name="Chan W.Y."/>
            <person name="van Zyl E."/>
            <person name="De Maayer P."/>
            <person name="Coutinho T.A."/>
            <person name="Blom J."/>
            <person name="Smits T.H."/>
            <person name="Duffy B."/>
            <person name="Venter S.N."/>
        </authorList>
    </citation>
    <scope>NUCLEOTIDE SEQUENCE [LARGE SCALE GENOMIC DNA]</scope>
    <source>
        <strain evidence="3 4">LMG 2657</strain>
    </source>
</reference>
<proteinExistence type="predicted"/>
<keyword evidence="1" id="KW-0560">Oxidoreductase</keyword>
<dbReference type="AlphaFoldDB" id="A0A1X1EH67"/>
<dbReference type="OrthoDB" id="8993739at2"/>
<dbReference type="STRING" id="55209.HA50_27845"/>
<name>A0A1X1EH67_PANCY</name>
<feature type="domain" description="FAD dependent oxidoreductase" evidence="2">
    <location>
        <begin position="5"/>
        <end position="354"/>
    </location>
</feature>
<evidence type="ECO:0000259" key="2">
    <source>
        <dbReference type="Pfam" id="PF01266"/>
    </source>
</evidence>
<dbReference type="PANTHER" id="PTHR13847:SF289">
    <property type="entry name" value="GLYCINE OXIDASE"/>
    <property type="match status" value="1"/>
</dbReference>
<protein>
    <submittedName>
        <fullName evidence="3">FAD-dependent oxidoreductase</fullName>
    </submittedName>
</protein>
<evidence type="ECO:0000256" key="1">
    <source>
        <dbReference type="ARBA" id="ARBA00023002"/>
    </source>
</evidence>
<comment type="caution">
    <text evidence="3">The sequence shown here is derived from an EMBL/GenBank/DDBJ whole genome shotgun (WGS) entry which is preliminary data.</text>
</comment>
<dbReference type="PANTHER" id="PTHR13847">
    <property type="entry name" value="SARCOSINE DEHYDROGENASE-RELATED"/>
    <property type="match status" value="1"/>
</dbReference>
<evidence type="ECO:0000313" key="3">
    <source>
        <dbReference type="EMBL" id="ORM88239.1"/>
    </source>
</evidence>
<dbReference type="InterPro" id="IPR006076">
    <property type="entry name" value="FAD-dep_OxRdtase"/>
</dbReference>
<dbReference type="GO" id="GO:0005737">
    <property type="term" value="C:cytoplasm"/>
    <property type="evidence" value="ECO:0007669"/>
    <property type="project" value="TreeGrafter"/>
</dbReference>
<keyword evidence="4" id="KW-1185">Reference proteome</keyword>
<dbReference type="EMBL" id="MLJI01000003">
    <property type="protein sequence ID" value="ORM88239.1"/>
    <property type="molecule type" value="Genomic_DNA"/>
</dbReference>
<evidence type="ECO:0000313" key="4">
    <source>
        <dbReference type="Proteomes" id="UP000193749"/>
    </source>
</evidence>
<dbReference type="Pfam" id="PF01266">
    <property type="entry name" value="DAO"/>
    <property type="match status" value="1"/>
</dbReference>